<reference evidence="11 12" key="1">
    <citation type="journal article" date="2016" name="Nat. Commun.">
        <title>Thousands of microbial genomes shed light on interconnected biogeochemical processes in an aquifer system.</title>
        <authorList>
            <person name="Anantharaman K."/>
            <person name="Brown C.T."/>
            <person name="Hug L.A."/>
            <person name="Sharon I."/>
            <person name="Castelle C.J."/>
            <person name="Probst A.J."/>
            <person name="Thomas B.C."/>
            <person name="Singh A."/>
            <person name="Wilkins M.J."/>
            <person name="Karaoz U."/>
            <person name="Brodie E.L."/>
            <person name="Williams K.H."/>
            <person name="Hubbard S.S."/>
            <person name="Banfield J.F."/>
        </authorList>
    </citation>
    <scope>NUCLEOTIDE SEQUENCE [LARGE SCALE GENOMIC DNA]</scope>
</reference>
<organism evidence="11 12">
    <name type="scientific">Candidatus Kaiserbacteria bacterium RIFCSPLOWO2_01_FULL_50_24</name>
    <dbReference type="NCBI Taxonomy" id="1798507"/>
    <lineage>
        <taxon>Bacteria</taxon>
        <taxon>Candidatus Kaiseribacteriota</taxon>
    </lineage>
</organism>
<dbReference type="InterPro" id="IPR054608">
    <property type="entry name" value="SYY-like_C"/>
</dbReference>
<feature type="domain" description="Tyrosine--tRNA ligase SYY-like C-terminal" evidence="10">
    <location>
        <begin position="340"/>
        <end position="412"/>
    </location>
</feature>
<gene>
    <name evidence="8" type="primary">tyrS</name>
    <name evidence="11" type="ORF">A3A34_03745</name>
</gene>
<dbReference type="AlphaFoldDB" id="A0A1F6EMP9"/>
<evidence type="ECO:0000256" key="1">
    <source>
        <dbReference type="ARBA" id="ARBA00022598"/>
    </source>
</evidence>
<keyword evidence="5 8" id="KW-0648">Protein biosynthesis</keyword>
<dbReference type="GO" id="GO:0003723">
    <property type="term" value="F:RNA binding"/>
    <property type="evidence" value="ECO:0007669"/>
    <property type="project" value="UniProtKB-KW"/>
</dbReference>
<comment type="similarity">
    <text evidence="8">Belongs to the class-I aminoacyl-tRNA synthetase family. TyrS type 1 subfamily.</text>
</comment>
<dbReference type="InterPro" id="IPR002305">
    <property type="entry name" value="aa-tRNA-synth_Ic"/>
</dbReference>
<name>A0A1F6EMP9_9BACT</name>
<dbReference type="Pfam" id="PF22421">
    <property type="entry name" value="SYY_C-terminal"/>
    <property type="match status" value="1"/>
</dbReference>
<protein>
    <recommendedName>
        <fullName evidence="8">Tyrosine--tRNA ligase</fullName>
        <ecNumber evidence="8">6.1.1.1</ecNumber>
    </recommendedName>
    <alternativeName>
        <fullName evidence="8">Tyrosyl-tRNA synthetase</fullName>
        <shortName evidence="8">TyrRS</shortName>
    </alternativeName>
</protein>
<feature type="short sequence motif" description="'KMSKS' region" evidence="8">
    <location>
        <begin position="229"/>
        <end position="233"/>
    </location>
</feature>
<dbReference type="CDD" id="cd00165">
    <property type="entry name" value="S4"/>
    <property type="match status" value="1"/>
</dbReference>
<dbReference type="Gene3D" id="1.10.240.10">
    <property type="entry name" value="Tyrosyl-Transfer RNA Synthetase"/>
    <property type="match status" value="1"/>
</dbReference>
<keyword evidence="4 9" id="KW-0694">RNA-binding</keyword>
<comment type="subunit">
    <text evidence="8">Homodimer.</text>
</comment>
<dbReference type="InterPro" id="IPR036986">
    <property type="entry name" value="S4_RNA-bd_sf"/>
</dbReference>
<dbReference type="InterPro" id="IPR014729">
    <property type="entry name" value="Rossmann-like_a/b/a_fold"/>
</dbReference>
<dbReference type="InterPro" id="IPR002307">
    <property type="entry name" value="Tyr-tRNA-ligase"/>
</dbReference>
<comment type="catalytic activity">
    <reaction evidence="7 8">
        <text>tRNA(Tyr) + L-tyrosine + ATP = L-tyrosyl-tRNA(Tyr) + AMP + diphosphate + H(+)</text>
        <dbReference type="Rhea" id="RHEA:10220"/>
        <dbReference type="Rhea" id="RHEA-COMP:9706"/>
        <dbReference type="Rhea" id="RHEA-COMP:9707"/>
        <dbReference type="ChEBI" id="CHEBI:15378"/>
        <dbReference type="ChEBI" id="CHEBI:30616"/>
        <dbReference type="ChEBI" id="CHEBI:33019"/>
        <dbReference type="ChEBI" id="CHEBI:58315"/>
        <dbReference type="ChEBI" id="CHEBI:78442"/>
        <dbReference type="ChEBI" id="CHEBI:78536"/>
        <dbReference type="ChEBI" id="CHEBI:456215"/>
        <dbReference type="EC" id="6.1.1.1"/>
    </reaction>
</comment>
<keyword evidence="6 8" id="KW-0030">Aminoacyl-tRNA synthetase</keyword>
<dbReference type="EC" id="6.1.1.1" evidence="8"/>
<dbReference type="Gene3D" id="3.40.50.620">
    <property type="entry name" value="HUPs"/>
    <property type="match status" value="1"/>
</dbReference>
<dbReference type="EMBL" id="MFLU01000010">
    <property type="protein sequence ID" value="OGG74905.1"/>
    <property type="molecule type" value="Genomic_DNA"/>
</dbReference>
<dbReference type="NCBIfam" id="TIGR00234">
    <property type="entry name" value="tyrS"/>
    <property type="match status" value="1"/>
</dbReference>
<evidence type="ECO:0000256" key="7">
    <source>
        <dbReference type="ARBA" id="ARBA00048248"/>
    </source>
</evidence>
<dbReference type="PROSITE" id="PS50889">
    <property type="entry name" value="S4"/>
    <property type="match status" value="1"/>
</dbReference>
<keyword evidence="3 8" id="KW-0067">ATP-binding</keyword>
<evidence type="ECO:0000256" key="2">
    <source>
        <dbReference type="ARBA" id="ARBA00022741"/>
    </source>
</evidence>
<dbReference type="GO" id="GO:0006437">
    <property type="term" value="P:tyrosyl-tRNA aminoacylation"/>
    <property type="evidence" value="ECO:0007669"/>
    <property type="project" value="UniProtKB-UniRule"/>
</dbReference>
<accession>A0A1F6EMP9</accession>
<proteinExistence type="inferred from homology"/>
<dbReference type="Gene3D" id="3.10.290.10">
    <property type="entry name" value="RNA-binding S4 domain"/>
    <property type="match status" value="1"/>
</dbReference>
<keyword evidence="1 8" id="KW-0436">Ligase</keyword>
<comment type="function">
    <text evidence="8">Catalyzes the attachment of tyrosine to tRNA(Tyr) in a two-step reaction: tyrosine is first activated by ATP to form Tyr-AMP and then transferred to the acceptor end of tRNA(Tyr).</text>
</comment>
<evidence type="ECO:0000256" key="5">
    <source>
        <dbReference type="ARBA" id="ARBA00022917"/>
    </source>
</evidence>
<evidence type="ECO:0000256" key="8">
    <source>
        <dbReference type="HAMAP-Rule" id="MF_02006"/>
    </source>
</evidence>
<feature type="short sequence motif" description="'HIGH' region" evidence="8">
    <location>
        <begin position="39"/>
        <end position="48"/>
    </location>
</feature>
<comment type="subcellular location">
    <subcellularLocation>
        <location evidence="8">Cytoplasm</location>
    </subcellularLocation>
</comment>
<evidence type="ECO:0000313" key="11">
    <source>
        <dbReference type="EMBL" id="OGG74905.1"/>
    </source>
</evidence>
<dbReference type="FunFam" id="1.10.240.10:FF:000001">
    <property type="entry name" value="Tyrosine--tRNA ligase"/>
    <property type="match status" value="1"/>
</dbReference>
<feature type="binding site" evidence="8">
    <location>
        <position position="168"/>
    </location>
    <ligand>
        <name>L-tyrosine</name>
        <dbReference type="ChEBI" id="CHEBI:58315"/>
    </ligand>
</feature>
<dbReference type="InterPro" id="IPR024107">
    <property type="entry name" value="Tyr-tRNA-ligase_bac_1"/>
</dbReference>
<dbReference type="GO" id="GO:0005829">
    <property type="term" value="C:cytosol"/>
    <property type="evidence" value="ECO:0007669"/>
    <property type="project" value="TreeGrafter"/>
</dbReference>
<dbReference type="Pfam" id="PF00579">
    <property type="entry name" value="tRNA-synt_1b"/>
    <property type="match status" value="1"/>
</dbReference>
<evidence type="ECO:0000256" key="3">
    <source>
        <dbReference type="ARBA" id="ARBA00022840"/>
    </source>
</evidence>
<comment type="caution">
    <text evidence="11">The sequence shown here is derived from an EMBL/GenBank/DDBJ whole genome shotgun (WGS) entry which is preliminary data.</text>
</comment>
<dbReference type="InterPro" id="IPR024088">
    <property type="entry name" value="Tyr-tRNA-ligase_bac-type"/>
</dbReference>
<dbReference type="GO" id="GO:0004831">
    <property type="term" value="F:tyrosine-tRNA ligase activity"/>
    <property type="evidence" value="ECO:0007669"/>
    <property type="project" value="UniProtKB-UniRule"/>
</dbReference>
<keyword evidence="2 8" id="KW-0547">Nucleotide-binding</keyword>
<dbReference type="PANTHER" id="PTHR11766">
    <property type="entry name" value="TYROSYL-TRNA SYNTHETASE"/>
    <property type="match status" value="1"/>
</dbReference>
<evidence type="ECO:0000313" key="12">
    <source>
        <dbReference type="Proteomes" id="UP000178587"/>
    </source>
</evidence>
<dbReference type="PROSITE" id="PS00178">
    <property type="entry name" value="AA_TRNA_LIGASE_I"/>
    <property type="match status" value="1"/>
</dbReference>
<keyword evidence="8" id="KW-0963">Cytoplasm</keyword>
<feature type="binding site" evidence="8">
    <location>
        <position position="232"/>
    </location>
    <ligand>
        <name>ATP</name>
        <dbReference type="ChEBI" id="CHEBI:30616"/>
    </ligand>
</feature>
<dbReference type="CDD" id="cd00805">
    <property type="entry name" value="TyrRS_core"/>
    <property type="match status" value="1"/>
</dbReference>
<evidence type="ECO:0000256" key="9">
    <source>
        <dbReference type="PROSITE-ProRule" id="PRU00182"/>
    </source>
</evidence>
<dbReference type="STRING" id="1798507.A3A34_03745"/>
<evidence type="ECO:0000256" key="4">
    <source>
        <dbReference type="ARBA" id="ARBA00022884"/>
    </source>
</evidence>
<dbReference type="SUPFAM" id="SSF55174">
    <property type="entry name" value="Alpha-L RNA-binding motif"/>
    <property type="match status" value="1"/>
</dbReference>
<dbReference type="PANTHER" id="PTHR11766:SF0">
    <property type="entry name" value="TYROSINE--TRNA LIGASE, MITOCHONDRIAL"/>
    <property type="match status" value="1"/>
</dbReference>
<dbReference type="SUPFAM" id="SSF52374">
    <property type="entry name" value="Nucleotidylyl transferase"/>
    <property type="match status" value="1"/>
</dbReference>
<dbReference type="GO" id="GO:0005524">
    <property type="term" value="F:ATP binding"/>
    <property type="evidence" value="ECO:0007669"/>
    <property type="project" value="UniProtKB-UniRule"/>
</dbReference>
<feature type="binding site" evidence="8">
    <location>
        <position position="34"/>
    </location>
    <ligand>
        <name>L-tyrosine</name>
        <dbReference type="ChEBI" id="CHEBI:58315"/>
    </ligand>
</feature>
<feature type="binding site" evidence="8">
    <location>
        <position position="172"/>
    </location>
    <ligand>
        <name>L-tyrosine</name>
        <dbReference type="ChEBI" id="CHEBI:58315"/>
    </ligand>
</feature>
<evidence type="ECO:0000259" key="10">
    <source>
        <dbReference type="Pfam" id="PF22421"/>
    </source>
</evidence>
<evidence type="ECO:0000256" key="6">
    <source>
        <dbReference type="ARBA" id="ARBA00023146"/>
    </source>
</evidence>
<dbReference type="PRINTS" id="PR01040">
    <property type="entry name" value="TRNASYNTHTYR"/>
</dbReference>
<dbReference type="InterPro" id="IPR001412">
    <property type="entry name" value="aa-tRNA-synth_I_CS"/>
</dbReference>
<dbReference type="HAMAP" id="MF_02006">
    <property type="entry name" value="Tyr_tRNA_synth_type1"/>
    <property type="match status" value="1"/>
</dbReference>
<dbReference type="Proteomes" id="UP000178587">
    <property type="component" value="Unassembled WGS sequence"/>
</dbReference>
<sequence length="417" mass="46444">MGKLSEVLKERGYVYQHSSERLEEITDVEKRTVYEGFDPSADSLHVGNLMGMLVLRRILEAGHNVILLVGGGTGMIGDPSGKSEERVLLDADTIAANAAAIAEQAKNLFSSNNFRVVDNADWLKSVNLIEFLRDVGKHVSVNAMMQRDAVRERLEHREQGISYTEFSYMLLQAYDFLHLHKEYGCDWQHGSSDQWGNIVSGIDLIRREAGAVVYGTTHGLLINKATGKKFGKTEEGTVWLNPKKTSIFDFYQFWLNTEDETVKEYLLKMTMLGAPEIGAAMELHARDPKERHAQKLLAREVTALVHGVDEAEKSEVVSQVLFGDVPLVSLSEDALTRLRETAPTHEVKDGALVINVLIDSKLASSKREAREFIAKNAVELNGVPITDLERALVGEDFHQGCALLKRGKRSVCVLVRV</sequence>